<organism evidence="1">
    <name type="scientific">human gut metagenome</name>
    <dbReference type="NCBI Taxonomy" id="408170"/>
    <lineage>
        <taxon>unclassified sequences</taxon>
        <taxon>metagenomes</taxon>
        <taxon>organismal metagenomes</taxon>
    </lineage>
</organism>
<reference evidence="1" key="1">
    <citation type="journal article" date="2013" name="Environ. Microbiol.">
        <title>Microbiota from the distal guts of lean and obese adolescents exhibit partial functional redundancy besides clear differences in community structure.</title>
        <authorList>
            <person name="Ferrer M."/>
            <person name="Ruiz A."/>
            <person name="Lanza F."/>
            <person name="Haange S.B."/>
            <person name="Oberbach A."/>
            <person name="Till H."/>
            <person name="Bargiela R."/>
            <person name="Campoy C."/>
            <person name="Segura M.T."/>
            <person name="Richter M."/>
            <person name="von Bergen M."/>
            <person name="Seifert J."/>
            <person name="Suarez A."/>
        </authorList>
    </citation>
    <scope>NUCLEOTIDE SEQUENCE</scope>
</reference>
<gene>
    <name evidence="1" type="ORF">OBE_02876</name>
</gene>
<name>K1TRU3_9ZZZZ</name>
<evidence type="ECO:0000313" key="1">
    <source>
        <dbReference type="EMBL" id="EKC72463.1"/>
    </source>
</evidence>
<proteinExistence type="predicted"/>
<protein>
    <submittedName>
        <fullName evidence="1">Uncharacterized protein</fullName>
    </submittedName>
</protein>
<comment type="caution">
    <text evidence="1">The sequence shown here is derived from an EMBL/GenBank/DDBJ whole genome shotgun (WGS) entry which is preliminary data.</text>
</comment>
<accession>K1TRU3</accession>
<dbReference type="AlphaFoldDB" id="K1TRU3"/>
<feature type="non-terminal residue" evidence="1">
    <location>
        <position position="33"/>
    </location>
</feature>
<sequence>MHHVSTAHALLHIVSDPHTITSQVLAMYHFDAQ</sequence>
<dbReference type="EMBL" id="AJWZ01001894">
    <property type="protein sequence ID" value="EKC72463.1"/>
    <property type="molecule type" value="Genomic_DNA"/>
</dbReference>